<dbReference type="PROSITE" id="PS50088">
    <property type="entry name" value="ANK_REPEAT"/>
    <property type="match status" value="4"/>
</dbReference>
<comment type="caution">
    <text evidence="5">The sequence shown here is derived from an EMBL/GenBank/DDBJ whole genome shotgun (WGS) entry which is preliminary data.</text>
</comment>
<dbReference type="Proteomes" id="UP001158049">
    <property type="component" value="Unassembled WGS sequence"/>
</dbReference>
<dbReference type="SUPFAM" id="SSF48403">
    <property type="entry name" value="Ankyrin repeat"/>
    <property type="match status" value="2"/>
</dbReference>
<reference evidence="5 6" key="1">
    <citation type="submission" date="2017-05" db="EMBL/GenBank/DDBJ databases">
        <authorList>
            <person name="Varghese N."/>
            <person name="Submissions S."/>
        </authorList>
    </citation>
    <scope>NUCLEOTIDE SEQUENCE [LARGE SCALE GENOMIC DNA]</scope>
    <source>
        <strain evidence="5 6">DSM 26001</strain>
    </source>
</reference>
<keyword evidence="6" id="KW-1185">Reference proteome</keyword>
<feature type="repeat" description="ANK" evidence="3">
    <location>
        <begin position="123"/>
        <end position="155"/>
    </location>
</feature>
<dbReference type="InterPro" id="IPR002110">
    <property type="entry name" value="Ankyrin_rpt"/>
</dbReference>
<name>A0ABY1PV23_9BURK</name>
<feature type="repeat" description="ANK" evidence="3">
    <location>
        <begin position="87"/>
        <end position="119"/>
    </location>
</feature>
<dbReference type="PANTHER" id="PTHR24173">
    <property type="entry name" value="ANKYRIN REPEAT CONTAINING"/>
    <property type="match status" value="1"/>
</dbReference>
<feature type="repeat" description="ANK" evidence="3">
    <location>
        <begin position="324"/>
        <end position="352"/>
    </location>
</feature>
<dbReference type="InterPro" id="IPR036770">
    <property type="entry name" value="Ankyrin_rpt-contain_sf"/>
</dbReference>
<evidence type="ECO:0000256" key="4">
    <source>
        <dbReference type="SAM" id="MobiDB-lite"/>
    </source>
</evidence>
<evidence type="ECO:0000313" key="5">
    <source>
        <dbReference type="EMBL" id="SMP49815.1"/>
    </source>
</evidence>
<evidence type="ECO:0000256" key="1">
    <source>
        <dbReference type="ARBA" id="ARBA00022737"/>
    </source>
</evidence>
<dbReference type="RefSeq" id="WP_283441126.1">
    <property type="nucleotide sequence ID" value="NZ_FXUL01000002.1"/>
</dbReference>
<accession>A0ABY1PV23</accession>
<evidence type="ECO:0000256" key="2">
    <source>
        <dbReference type="ARBA" id="ARBA00023043"/>
    </source>
</evidence>
<protein>
    <submittedName>
        <fullName evidence="5">Ankyrin repeat-containing protein</fullName>
    </submittedName>
</protein>
<keyword evidence="2 3" id="KW-0040">ANK repeat</keyword>
<proteinExistence type="predicted"/>
<dbReference type="PROSITE" id="PS50297">
    <property type="entry name" value="ANK_REP_REGION"/>
    <property type="match status" value="4"/>
</dbReference>
<sequence>MDHVPVPASMPATFPAPQWEPGQGQGAQLPANPSAALHAAPPTPVLHSSRSPAASIRAPVPLHVNADRNPSPALATVGKPRYRGVPRGLSPLVHAAFTGNLEQVQALIGQGHDVNGFDDVEDGDYTPLLAAAETGHVAVIDALLKAGADVNLKDGEGGDTALICAALHGHQAVVARLLAEPGIGVADIRQGGSNAFYCAAINGHAEIAAMLFDASMVPGGVIGSLMLAACRSGRLAIVQLMHLRGGVDLARGHGDALLHAAACNGHAQVVAYLLGAGADACRADSQGISPLQHACRRGHLAVVDAMAAHSSLNGGAALALTPAPLHIAAEEGHLPLLGYLLKAGADPNVQDARSGRTALMAAAEKGQVDAMRLLMSCPGLKLDLCCASPDASLAGSDGYSAVHLAMRCGKRAAIVCLLTAGAKVAVPAGRGYEQSLLRWAIERSDCDIVRLLLEQWAAGSGQPAARCDAALAHAVQARCAGIVECLLEAGHAAAPPGPLVRFICQESDNRSRDALAGLVPDEQAHHAGAALAGHAGAMPEDGRPVSDRDAYASAIAIADLQLCCRTAADPWPDNVAARQAPLQAFSQLFGLASGHQQSMVHNRVNLLLNLHAEGLLMGVALPVADRITGCDPGLALLAGEGRQPNAHHAAMYYVAALSGLKPQHHAAAAARIFAASGAGALGVERLARAAHRQFEALQDLVGRAGAQLGEEMLEQIMPACIGHTDSRYRVDVAGLVAALFRSGLVPPFAHMLADRWTAAVASLLATPVAVPSGATFQQLTQILDEAMRGLGQSHLAASLLAALREADLLAELRRMTGALPADDVLPLLFRIQADQLSQYAEHLQRG</sequence>
<dbReference type="Gene3D" id="1.25.40.20">
    <property type="entry name" value="Ankyrin repeat-containing domain"/>
    <property type="match status" value="4"/>
</dbReference>
<gene>
    <name evidence="5" type="ORF">SAMN06295970_102326</name>
</gene>
<feature type="repeat" description="ANK" evidence="3">
    <location>
        <begin position="253"/>
        <end position="285"/>
    </location>
</feature>
<evidence type="ECO:0000256" key="3">
    <source>
        <dbReference type="PROSITE-ProRule" id="PRU00023"/>
    </source>
</evidence>
<feature type="region of interest" description="Disordered" evidence="4">
    <location>
        <begin position="1"/>
        <end position="53"/>
    </location>
</feature>
<dbReference type="PANTHER" id="PTHR24173:SF74">
    <property type="entry name" value="ANKYRIN REPEAT DOMAIN-CONTAINING PROTEIN 16"/>
    <property type="match status" value="1"/>
</dbReference>
<dbReference type="EMBL" id="FXUL01000002">
    <property type="protein sequence ID" value="SMP49815.1"/>
    <property type="molecule type" value="Genomic_DNA"/>
</dbReference>
<organism evidence="5 6">
    <name type="scientific">Noviherbaspirillum suwonense</name>
    <dbReference type="NCBI Taxonomy" id="1224511"/>
    <lineage>
        <taxon>Bacteria</taxon>
        <taxon>Pseudomonadati</taxon>
        <taxon>Pseudomonadota</taxon>
        <taxon>Betaproteobacteria</taxon>
        <taxon>Burkholderiales</taxon>
        <taxon>Oxalobacteraceae</taxon>
        <taxon>Noviherbaspirillum</taxon>
    </lineage>
</organism>
<dbReference type="SMART" id="SM00248">
    <property type="entry name" value="ANK"/>
    <property type="match status" value="9"/>
</dbReference>
<keyword evidence="1" id="KW-0677">Repeat</keyword>
<evidence type="ECO:0000313" key="6">
    <source>
        <dbReference type="Proteomes" id="UP001158049"/>
    </source>
</evidence>
<dbReference type="Pfam" id="PF12796">
    <property type="entry name" value="Ank_2"/>
    <property type="match status" value="4"/>
</dbReference>